<dbReference type="Proteomes" id="UP001055811">
    <property type="component" value="Linkage Group LG03"/>
</dbReference>
<evidence type="ECO:0000313" key="1">
    <source>
        <dbReference type="EMBL" id="KAI3765383.1"/>
    </source>
</evidence>
<keyword evidence="2" id="KW-1185">Reference proteome</keyword>
<protein>
    <submittedName>
        <fullName evidence="1">Uncharacterized protein</fullName>
    </submittedName>
</protein>
<comment type="caution">
    <text evidence="1">The sequence shown here is derived from an EMBL/GenBank/DDBJ whole genome shotgun (WGS) entry which is preliminary data.</text>
</comment>
<dbReference type="EMBL" id="CM042011">
    <property type="protein sequence ID" value="KAI3765383.1"/>
    <property type="molecule type" value="Genomic_DNA"/>
</dbReference>
<evidence type="ECO:0000313" key="2">
    <source>
        <dbReference type="Proteomes" id="UP001055811"/>
    </source>
</evidence>
<accession>A0ACB9F234</accession>
<sequence length="74" mass="8553">MIFFTTPHHPKPPWLIYSEPVEAGQRYRPLKSPEPAPSSCYTVHPYRCRGNILVSSRSVAPPPLNYRRPPLLQR</sequence>
<organism evidence="1 2">
    <name type="scientific">Cichorium intybus</name>
    <name type="common">Chicory</name>
    <dbReference type="NCBI Taxonomy" id="13427"/>
    <lineage>
        <taxon>Eukaryota</taxon>
        <taxon>Viridiplantae</taxon>
        <taxon>Streptophyta</taxon>
        <taxon>Embryophyta</taxon>
        <taxon>Tracheophyta</taxon>
        <taxon>Spermatophyta</taxon>
        <taxon>Magnoliopsida</taxon>
        <taxon>eudicotyledons</taxon>
        <taxon>Gunneridae</taxon>
        <taxon>Pentapetalae</taxon>
        <taxon>asterids</taxon>
        <taxon>campanulids</taxon>
        <taxon>Asterales</taxon>
        <taxon>Asteraceae</taxon>
        <taxon>Cichorioideae</taxon>
        <taxon>Cichorieae</taxon>
        <taxon>Cichoriinae</taxon>
        <taxon>Cichorium</taxon>
    </lineage>
</organism>
<proteinExistence type="predicted"/>
<reference evidence="2" key="1">
    <citation type="journal article" date="2022" name="Mol. Ecol. Resour.">
        <title>The genomes of chicory, endive, great burdock and yacon provide insights into Asteraceae palaeo-polyploidization history and plant inulin production.</title>
        <authorList>
            <person name="Fan W."/>
            <person name="Wang S."/>
            <person name="Wang H."/>
            <person name="Wang A."/>
            <person name="Jiang F."/>
            <person name="Liu H."/>
            <person name="Zhao H."/>
            <person name="Xu D."/>
            <person name="Zhang Y."/>
        </authorList>
    </citation>
    <scope>NUCLEOTIDE SEQUENCE [LARGE SCALE GENOMIC DNA]</scope>
    <source>
        <strain evidence="2">cv. Punajuju</strain>
    </source>
</reference>
<reference evidence="1 2" key="2">
    <citation type="journal article" date="2022" name="Mol. Ecol. Resour.">
        <title>The genomes of chicory, endive, great burdock and yacon provide insights into Asteraceae paleo-polyploidization history and plant inulin production.</title>
        <authorList>
            <person name="Fan W."/>
            <person name="Wang S."/>
            <person name="Wang H."/>
            <person name="Wang A."/>
            <person name="Jiang F."/>
            <person name="Liu H."/>
            <person name="Zhao H."/>
            <person name="Xu D."/>
            <person name="Zhang Y."/>
        </authorList>
    </citation>
    <scope>NUCLEOTIDE SEQUENCE [LARGE SCALE GENOMIC DNA]</scope>
    <source>
        <strain evidence="2">cv. Punajuju</strain>
        <tissue evidence="1">Leaves</tissue>
    </source>
</reference>
<name>A0ACB9F234_CICIN</name>
<gene>
    <name evidence="1" type="ORF">L2E82_15416</name>
</gene>